<organism evidence="2 3">
    <name type="scientific">Ramazzottius varieornatus</name>
    <name type="common">Water bear</name>
    <name type="synonym">Tardigrade</name>
    <dbReference type="NCBI Taxonomy" id="947166"/>
    <lineage>
        <taxon>Eukaryota</taxon>
        <taxon>Metazoa</taxon>
        <taxon>Ecdysozoa</taxon>
        <taxon>Tardigrada</taxon>
        <taxon>Eutardigrada</taxon>
        <taxon>Parachela</taxon>
        <taxon>Hypsibioidea</taxon>
        <taxon>Ramazzottiidae</taxon>
        <taxon>Ramazzottius</taxon>
    </lineage>
</organism>
<comment type="caution">
    <text evidence="2">The sequence shown here is derived from an EMBL/GenBank/DDBJ whole genome shotgun (WGS) entry which is preliminary data.</text>
</comment>
<feature type="compositionally biased region" description="Low complexity" evidence="1">
    <location>
        <begin position="49"/>
        <end position="63"/>
    </location>
</feature>
<dbReference type="AlphaFoldDB" id="A0A1D1VQN8"/>
<reference evidence="2 3" key="1">
    <citation type="journal article" date="2016" name="Nat. Commun.">
        <title>Extremotolerant tardigrade genome and improved radiotolerance of human cultured cells by tardigrade-unique protein.</title>
        <authorList>
            <person name="Hashimoto T."/>
            <person name="Horikawa D.D."/>
            <person name="Saito Y."/>
            <person name="Kuwahara H."/>
            <person name="Kozuka-Hata H."/>
            <person name="Shin-I T."/>
            <person name="Minakuchi Y."/>
            <person name="Ohishi K."/>
            <person name="Motoyama A."/>
            <person name="Aizu T."/>
            <person name="Enomoto A."/>
            <person name="Kondo K."/>
            <person name="Tanaka S."/>
            <person name="Hara Y."/>
            <person name="Koshikawa S."/>
            <person name="Sagara H."/>
            <person name="Miura T."/>
            <person name="Yokobori S."/>
            <person name="Miyagawa K."/>
            <person name="Suzuki Y."/>
            <person name="Kubo T."/>
            <person name="Oyama M."/>
            <person name="Kohara Y."/>
            <person name="Fujiyama A."/>
            <person name="Arakawa K."/>
            <person name="Katayama T."/>
            <person name="Toyoda A."/>
            <person name="Kunieda T."/>
        </authorList>
    </citation>
    <scope>NUCLEOTIDE SEQUENCE [LARGE SCALE GENOMIC DNA]</scope>
    <source>
        <strain evidence="2 3">YOKOZUNA-1</strain>
    </source>
</reference>
<evidence type="ECO:0000313" key="2">
    <source>
        <dbReference type="EMBL" id="GAV03870.1"/>
    </source>
</evidence>
<protein>
    <submittedName>
        <fullName evidence="2">Uncharacterized protein</fullName>
    </submittedName>
</protein>
<dbReference type="Proteomes" id="UP000186922">
    <property type="component" value="Unassembled WGS sequence"/>
</dbReference>
<proteinExistence type="predicted"/>
<accession>A0A1D1VQN8</accession>
<name>A0A1D1VQN8_RAMVA</name>
<evidence type="ECO:0000256" key="1">
    <source>
        <dbReference type="SAM" id="MobiDB-lite"/>
    </source>
</evidence>
<gene>
    <name evidence="2" type="primary">RvY_14239-1</name>
    <name evidence="2" type="synonym">RvY_14239.1</name>
    <name evidence="2" type="ORF">RvY_14239</name>
</gene>
<sequence>MEKTASLVLCPVTILRAASRYTAPVVFFITLHFAGAAGYVSFSSSKASTRQSFSDSSTSSCGSPGARARNQPAKSTILAKASASRPGYLAQIAAKLDKRMRRISDTSHTTSYGFSALAAQLTHKAKFKIPDGGTLGCLFRNSRILVVTRHCMLWISSSFFSCCSSVVSINDWLPLFMKSCRAFFQAWLYADLKGNWKRFTLLMARSLSYEMSALDRFGGKSLSIS</sequence>
<keyword evidence="3" id="KW-1185">Reference proteome</keyword>
<dbReference type="EMBL" id="BDGG01000010">
    <property type="protein sequence ID" value="GAV03870.1"/>
    <property type="molecule type" value="Genomic_DNA"/>
</dbReference>
<evidence type="ECO:0000313" key="3">
    <source>
        <dbReference type="Proteomes" id="UP000186922"/>
    </source>
</evidence>
<feature type="region of interest" description="Disordered" evidence="1">
    <location>
        <begin position="49"/>
        <end position="73"/>
    </location>
</feature>